<comment type="caution">
    <text evidence="2">The sequence shown here is derived from an EMBL/GenBank/DDBJ whole genome shotgun (WGS) entry which is preliminary data.</text>
</comment>
<feature type="compositionally biased region" description="Basic and acidic residues" evidence="1">
    <location>
        <begin position="9"/>
        <end position="18"/>
    </location>
</feature>
<protein>
    <submittedName>
        <fullName evidence="2">Uncharacterized protein</fullName>
    </submittedName>
</protein>
<feature type="region of interest" description="Disordered" evidence="1">
    <location>
        <begin position="1"/>
        <end position="69"/>
    </location>
</feature>
<dbReference type="AlphaFoldDB" id="A0ABD0LQF3"/>
<evidence type="ECO:0000256" key="1">
    <source>
        <dbReference type="SAM" id="MobiDB-lite"/>
    </source>
</evidence>
<sequence length="116" mass="12429">MTLPAIVSRLKDHSEKPDQAQTNASPGSMASTSQPGKCAQSGALSLTNRQQIRPKARNKRPGKRATNPYSVLVETIHIRILLSTETHLSGDEQLRLGHPSSLRGPPSVANKGRAGD</sequence>
<feature type="region of interest" description="Disordered" evidence="1">
    <location>
        <begin position="91"/>
        <end position="116"/>
    </location>
</feature>
<evidence type="ECO:0000313" key="3">
    <source>
        <dbReference type="Proteomes" id="UP001519460"/>
    </source>
</evidence>
<feature type="compositionally biased region" description="Polar residues" evidence="1">
    <location>
        <begin position="19"/>
        <end position="35"/>
    </location>
</feature>
<reference evidence="2 3" key="1">
    <citation type="journal article" date="2023" name="Sci. Data">
        <title>Genome assembly of the Korean intertidal mud-creeper Batillaria attramentaria.</title>
        <authorList>
            <person name="Patra A.K."/>
            <person name="Ho P.T."/>
            <person name="Jun S."/>
            <person name="Lee S.J."/>
            <person name="Kim Y."/>
            <person name="Won Y.J."/>
        </authorList>
    </citation>
    <scope>NUCLEOTIDE SEQUENCE [LARGE SCALE GENOMIC DNA]</scope>
    <source>
        <strain evidence="2">Wonlab-2016</strain>
    </source>
</reference>
<evidence type="ECO:0000313" key="2">
    <source>
        <dbReference type="EMBL" id="KAK7501391.1"/>
    </source>
</evidence>
<feature type="compositionally biased region" description="Polar residues" evidence="1">
    <location>
        <begin position="42"/>
        <end position="51"/>
    </location>
</feature>
<name>A0ABD0LQF3_9CAEN</name>
<dbReference type="Proteomes" id="UP001519460">
    <property type="component" value="Unassembled WGS sequence"/>
</dbReference>
<organism evidence="2 3">
    <name type="scientific">Batillaria attramentaria</name>
    <dbReference type="NCBI Taxonomy" id="370345"/>
    <lineage>
        <taxon>Eukaryota</taxon>
        <taxon>Metazoa</taxon>
        <taxon>Spiralia</taxon>
        <taxon>Lophotrochozoa</taxon>
        <taxon>Mollusca</taxon>
        <taxon>Gastropoda</taxon>
        <taxon>Caenogastropoda</taxon>
        <taxon>Sorbeoconcha</taxon>
        <taxon>Cerithioidea</taxon>
        <taxon>Batillariidae</taxon>
        <taxon>Batillaria</taxon>
    </lineage>
</organism>
<proteinExistence type="predicted"/>
<keyword evidence="3" id="KW-1185">Reference proteome</keyword>
<feature type="compositionally biased region" description="Basic residues" evidence="1">
    <location>
        <begin position="52"/>
        <end position="63"/>
    </location>
</feature>
<accession>A0ABD0LQF3</accession>
<gene>
    <name evidence="2" type="ORF">BaRGS_00007516</name>
</gene>
<dbReference type="EMBL" id="JACVVK020000032">
    <property type="protein sequence ID" value="KAK7501391.1"/>
    <property type="molecule type" value="Genomic_DNA"/>
</dbReference>